<dbReference type="AlphaFoldDB" id="A0AAD1XP26"/>
<keyword evidence="5" id="KW-1185">Reference proteome</keyword>
<evidence type="ECO:0000313" key="4">
    <source>
        <dbReference type="EMBL" id="CAI2376212.1"/>
    </source>
</evidence>
<dbReference type="EMBL" id="CAMPGE010017753">
    <property type="protein sequence ID" value="CAI2376212.1"/>
    <property type="molecule type" value="Genomic_DNA"/>
</dbReference>
<dbReference type="InterPro" id="IPR013083">
    <property type="entry name" value="Znf_RING/FYVE/PHD"/>
</dbReference>
<organism evidence="4 5">
    <name type="scientific">Euplotes crassus</name>
    <dbReference type="NCBI Taxonomy" id="5936"/>
    <lineage>
        <taxon>Eukaryota</taxon>
        <taxon>Sar</taxon>
        <taxon>Alveolata</taxon>
        <taxon>Ciliophora</taxon>
        <taxon>Intramacronucleata</taxon>
        <taxon>Spirotrichea</taxon>
        <taxon>Hypotrichia</taxon>
        <taxon>Euplotida</taxon>
        <taxon>Euplotidae</taxon>
        <taxon>Moneuplotes</taxon>
    </lineage>
</organism>
<keyword evidence="2" id="KW-1133">Transmembrane helix</keyword>
<name>A0AAD1XP26_EUPCR</name>
<keyword evidence="2" id="KW-0472">Membrane</keyword>
<keyword evidence="1" id="KW-0862">Zinc</keyword>
<keyword evidence="1" id="KW-0479">Metal-binding</keyword>
<dbReference type="Pfam" id="PF13920">
    <property type="entry name" value="zf-C3HC4_3"/>
    <property type="match status" value="1"/>
</dbReference>
<dbReference type="Proteomes" id="UP001295684">
    <property type="component" value="Unassembled WGS sequence"/>
</dbReference>
<dbReference type="InterPro" id="IPR001841">
    <property type="entry name" value="Znf_RING"/>
</dbReference>
<dbReference type="PROSITE" id="PS50089">
    <property type="entry name" value="ZF_RING_2"/>
    <property type="match status" value="1"/>
</dbReference>
<evidence type="ECO:0000259" key="3">
    <source>
        <dbReference type="PROSITE" id="PS50089"/>
    </source>
</evidence>
<keyword evidence="2" id="KW-0812">Transmembrane</keyword>
<feature type="domain" description="RING-type" evidence="3">
    <location>
        <begin position="267"/>
        <end position="310"/>
    </location>
</feature>
<reference evidence="4" key="1">
    <citation type="submission" date="2023-07" db="EMBL/GenBank/DDBJ databases">
        <authorList>
            <consortium name="AG Swart"/>
            <person name="Singh M."/>
            <person name="Singh A."/>
            <person name="Seah K."/>
            <person name="Emmerich C."/>
        </authorList>
    </citation>
    <scope>NUCLEOTIDE SEQUENCE</scope>
    <source>
        <strain evidence="4">DP1</strain>
    </source>
</reference>
<sequence length="320" mass="36030">MSDSVFVNVCVGAATFGGFLYYFPSAYTAGSKAYRAYKAKEQLEEIDYEPQTIAELLHGKDLKNLHNKFVYLKDITEHKLVPLRNKMGVKSSSDYSNLDLWVKTTEFSHGFLCKKFYEVSSFNLGGKDSLSVELDDETVTPCVNPKLRPSEEEINYFYYPLYMLGLTSITSYNVEYLSSGDSLSVCGILEYNVENDTLSLTDPTVAFLGCIKDAISGLSDKIFENSKDLIFYGLAAITCGTFCYIYSKKLLSQYSITIEDAKITKLCNICDNTKPSVLRRPCLHICECNPCYTKNKESKPEQTKYCPICTQESTSVHNIT</sequence>
<accession>A0AAD1XP26</accession>
<dbReference type="GO" id="GO:0008270">
    <property type="term" value="F:zinc ion binding"/>
    <property type="evidence" value="ECO:0007669"/>
    <property type="project" value="UniProtKB-KW"/>
</dbReference>
<gene>
    <name evidence="4" type="ORF">ECRASSUSDP1_LOCUS17581</name>
</gene>
<evidence type="ECO:0000256" key="2">
    <source>
        <dbReference type="SAM" id="Phobius"/>
    </source>
</evidence>
<evidence type="ECO:0000256" key="1">
    <source>
        <dbReference type="PROSITE-ProRule" id="PRU00175"/>
    </source>
</evidence>
<keyword evidence="1" id="KW-0863">Zinc-finger</keyword>
<protein>
    <recommendedName>
        <fullName evidence="3">RING-type domain-containing protein</fullName>
    </recommendedName>
</protein>
<proteinExistence type="predicted"/>
<evidence type="ECO:0000313" key="5">
    <source>
        <dbReference type="Proteomes" id="UP001295684"/>
    </source>
</evidence>
<feature type="transmembrane region" description="Helical" evidence="2">
    <location>
        <begin position="6"/>
        <end position="23"/>
    </location>
</feature>
<comment type="caution">
    <text evidence="4">The sequence shown here is derived from an EMBL/GenBank/DDBJ whole genome shotgun (WGS) entry which is preliminary data.</text>
</comment>
<dbReference type="Gene3D" id="3.30.40.10">
    <property type="entry name" value="Zinc/RING finger domain, C3HC4 (zinc finger)"/>
    <property type="match status" value="1"/>
</dbReference>